<protein>
    <recommendedName>
        <fullName evidence="6">Cell surface protein</fullName>
    </recommendedName>
</protein>
<name>A0A173TSL0_9FIRM</name>
<reference evidence="3 5" key="2">
    <citation type="journal article" date="2019" name="Nat. Med.">
        <title>A library of human gut bacterial isolates paired with longitudinal multiomics data enables mechanistic microbiome research.</title>
        <authorList>
            <person name="Poyet M."/>
            <person name="Groussin M."/>
            <person name="Gibbons S.M."/>
            <person name="Avila-Pacheco J."/>
            <person name="Jiang X."/>
            <person name="Kearney S.M."/>
            <person name="Perrotta A.R."/>
            <person name="Berdy B."/>
            <person name="Zhao S."/>
            <person name="Lieberman T.D."/>
            <person name="Swanson P.K."/>
            <person name="Smith M."/>
            <person name="Roesemann S."/>
            <person name="Alexander J.E."/>
            <person name="Rich S.A."/>
            <person name="Livny J."/>
            <person name="Vlamakis H."/>
            <person name="Clish C."/>
            <person name="Bullock K."/>
            <person name="Deik A."/>
            <person name="Scott J."/>
            <person name="Pierce K.A."/>
            <person name="Xavier R.J."/>
            <person name="Alm E.J."/>
        </authorList>
    </citation>
    <scope>NUCLEOTIDE SEQUENCE [LARGE SCALE GENOMIC DNA]</scope>
    <source>
        <strain evidence="3 5">BIOML-A5</strain>
    </source>
</reference>
<evidence type="ECO:0008006" key="6">
    <source>
        <dbReference type="Google" id="ProtNLM"/>
    </source>
</evidence>
<evidence type="ECO:0000256" key="1">
    <source>
        <dbReference type="SAM" id="Phobius"/>
    </source>
</evidence>
<keyword evidence="1" id="KW-0472">Membrane</keyword>
<sequence>MRFQSKTKTGISIGAVVILLFIGVLFFGIAKPSTSDEITTSYLRGTFSIDYSDLNAVVGDADYVFVGTVASEEGTVYKNAVTVETDDGKTREVSGPYTNYTVNVTKNIKGNLVTDTAIPIQKSGGLSEDGSQYFVYEGDELPVVGNEYIFFAYAQPDGSLLISGPVSNMSVSDNTSDIAPFSDSTEYSDIVDAYNNQVDSGRTRFTSSYEAK</sequence>
<proteinExistence type="predicted"/>
<keyword evidence="1" id="KW-0812">Transmembrane</keyword>
<dbReference type="AlphaFoldDB" id="A0A173TSL0"/>
<dbReference type="RefSeq" id="WP_055238043.1">
    <property type="nucleotide sequence ID" value="NZ_CYXM01000007.1"/>
</dbReference>
<dbReference type="EMBL" id="CYXM01000007">
    <property type="protein sequence ID" value="CUN04188.1"/>
    <property type="molecule type" value="Genomic_DNA"/>
</dbReference>
<reference evidence="2 4" key="1">
    <citation type="submission" date="2015-09" db="EMBL/GenBank/DDBJ databases">
        <authorList>
            <consortium name="Pathogen Informatics"/>
        </authorList>
    </citation>
    <scope>NUCLEOTIDE SEQUENCE [LARGE SCALE GENOMIC DNA]</scope>
    <source>
        <strain evidence="2 4">2789STDY5834968</strain>
    </source>
</reference>
<dbReference type="EMBL" id="WKQV01000004">
    <property type="protein sequence ID" value="MSD26546.1"/>
    <property type="molecule type" value="Genomic_DNA"/>
</dbReference>
<feature type="transmembrane region" description="Helical" evidence="1">
    <location>
        <begin position="12"/>
        <end position="30"/>
    </location>
</feature>
<dbReference type="Proteomes" id="UP000465607">
    <property type="component" value="Unassembled WGS sequence"/>
</dbReference>
<evidence type="ECO:0000313" key="2">
    <source>
        <dbReference type="EMBL" id="CUN04188.1"/>
    </source>
</evidence>
<dbReference type="OrthoDB" id="1796373at2"/>
<gene>
    <name evidence="2" type="ORF">ERS852580_01709</name>
    <name evidence="3" type="ORF">GKE44_05055</name>
</gene>
<organism evidence="2 4">
    <name type="scientific">Agathobacter rectalis</name>
    <dbReference type="NCBI Taxonomy" id="39491"/>
    <lineage>
        <taxon>Bacteria</taxon>
        <taxon>Bacillati</taxon>
        <taxon>Bacillota</taxon>
        <taxon>Clostridia</taxon>
        <taxon>Lachnospirales</taxon>
        <taxon>Lachnospiraceae</taxon>
        <taxon>Agathobacter</taxon>
    </lineage>
</organism>
<accession>A0A173TSL0</accession>
<evidence type="ECO:0000313" key="3">
    <source>
        <dbReference type="EMBL" id="MSD26546.1"/>
    </source>
</evidence>
<keyword evidence="1" id="KW-1133">Transmembrane helix</keyword>
<dbReference type="Proteomes" id="UP000095673">
    <property type="component" value="Unassembled WGS sequence"/>
</dbReference>
<evidence type="ECO:0000313" key="5">
    <source>
        <dbReference type="Proteomes" id="UP000465607"/>
    </source>
</evidence>
<evidence type="ECO:0000313" key="4">
    <source>
        <dbReference type="Proteomes" id="UP000095673"/>
    </source>
</evidence>